<dbReference type="InterPro" id="IPR042189">
    <property type="entry name" value="RNA_pol_sigma_70_r1_1_sf"/>
</dbReference>
<dbReference type="InterPro" id="IPR013324">
    <property type="entry name" value="RNA_pol_sigma_r3/r4-like"/>
</dbReference>
<evidence type="ECO:0000313" key="10">
    <source>
        <dbReference type="EMBL" id="MCL6740213.1"/>
    </source>
</evidence>
<evidence type="ECO:0000256" key="4">
    <source>
        <dbReference type="ARBA" id="ARBA00023125"/>
    </source>
</evidence>
<reference evidence="10" key="1">
    <citation type="submission" date="2022-05" db="EMBL/GenBank/DDBJ databases">
        <authorList>
            <person name="Jo J.-H."/>
            <person name="Im W.-T."/>
        </authorList>
    </citation>
    <scope>NUCLEOTIDE SEQUENCE</scope>
    <source>
        <strain evidence="10">RB56-2</strain>
    </source>
</reference>
<feature type="domain" description="RNA polymerase sigma-70" evidence="8">
    <location>
        <begin position="465"/>
        <end position="478"/>
    </location>
</feature>
<dbReference type="InterPro" id="IPR009042">
    <property type="entry name" value="RNA_pol_sigma70_r1_2"/>
</dbReference>
<name>A0ABT0S733_9SPHN</name>
<dbReference type="InterPro" id="IPR007630">
    <property type="entry name" value="RNA_pol_sigma70_r4"/>
</dbReference>
<comment type="function">
    <text evidence="6">Sigma factors are initiation factors that promote the attachment of RNA polymerase to specific initiation sites and are then released. This sigma factor is the primary sigma factor during exponential growth.</text>
</comment>
<dbReference type="Pfam" id="PF04542">
    <property type="entry name" value="Sigma70_r2"/>
    <property type="match status" value="1"/>
</dbReference>
<keyword evidence="11" id="KW-1185">Reference proteome</keyword>
<keyword evidence="5 6" id="KW-0804">Transcription</keyword>
<gene>
    <name evidence="6 10" type="primary">rpoD</name>
    <name evidence="10" type="ORF">LZ518_03565</name>
</gene>
<dbReference type="InterPro" id="IPR028630">
    <property type="entry name" value="Sigma70_RpoD"/>
</dbReference>
<dbReference type="NCBIfam" id="TIGR02393">
    <property type="entry name" value="RpoD_Cterm"/>
    <property type="match status" value="1"/>
</dbReference>
<comment type="subunit">
    <text evidence="6">Interacts transiently with the RNA polymerase catalytic core.</text>
</comment>
<keyword evidence="4 6" id="KW-0238">DNA-binding</keyword>
<keyword evidence="1 6" id="KW-0963">Cytoplasm</keyword>
<keyword evidence="2 6" id="KW-0805">Transcription regulation</keyword>
<dbReference type="RefSeq" id="WP_249914657.1">
    <property type="nucleotide sequence ID" value="NZ_JAMGBB010000001.1"/>
</dbReference>
<feature type="region of interest" description="Sigma-70 factor domain-3" evidence="6">
    <location>
        <begin position="520"/>
        <end position="596"/>
    </location>
</feature>
<dbReference type="Proteomes" id="UP001165383">
    <property type="component" value="Unassembled WGS sequence"/>
</dbReference>
<dbReference type="Pfam" id="PF04539">
    <property type="entry name" value="Sigma70_r3"/>
    <property type="match status" value="1"/>
</dbReference>
<evidence type="ECO:0000256" key="2">
    <source>
        <dbReference type="ARBA" id="ARBA00023015"/>
    </source>
</evidence>
<feature type="region of interest" description="Disordered" evidence="7">
    <location>
        <begin position="192"/>
        <end position="256"/>
    </location>
</feature>
<evidence type="ECO:0000259" key="9">
    <source>
        <dbReference type="PROSITE" id="PS00716"/>
    </source>
</evidence>
<dbReference type="HAMAP" id="MF_00963">
    <property type="entry name" value="Sigma70_RpoD_SigA"/>
    <property type="match status" value="1"/>
</dbReference>
<evidence type="ECO:0000256" key="3">
    <source>
        <dbReference type="ARBA" id="ARBA00023082"/>
    </source>
</evidence>
<feature type="compositionally biased region" description="Acidic residues" evidence="7">
    <location>
        <begin position="76"/>
        <end position="95"/>
    </location>
</feature>
<dbReference type="PANTHER" id="PTHR30603">
    <property type="entry name" value="RNA POLYMERASE SIGMA FACTOR RPO"/>
    <property type="match status" value="1"/>
</dbReference>
<dbReference type="InterPro" id="IPR007627">
    <property type="entry name" value="RNA_pol_sigma70_r2"/>
</dbReference>
<sequence>MAKNETQEIETETGDAPLIDLNDAQIKKLIARAKKKGVITYDELNEALPQDQMSSEQIEDIMSAISEMGVNIVETSDSEDEDDKDEPEEEVDPLDDGSPRPAVATKKEAVDRTDDPVRMYLREMGAVELLSREGEIAIAKRIEAGRDTMIWGLCESPITFNAIIEWSNALNEGTMQLREILDLEAMLSKGPTAEQINESEEGGEGEGEISAAAAGPAFKEEEEPEEPEVQTGDEEDDMVERRTQRPVEEEDEDNTLSLAQMEEALKPTALEKFASITSLYKKFSKIQHARMEALGSGQILSTADEKKYQKLSEQLTAEVESVQFHAAKIEYLVDQLYSYNRRLMALGGQMLRLAERHRVPRKAFLESYTGSELDDGWLDRASKIDKKFAAFAAAEQDSVERIRGEIAEISQSTGMALIEFRRIVNQVQKGEREARIAKKEMVEANLRLVISIAKKYTNRGLQFLDLIQEGNIGLMKAVDKFEYRRGYKFSTYATWWIRQAITRSIADQARTIRIPVHMIETINKLVRTSRQFLHETGREPTPEELAERLSMPLEKVRKVMKIAKEPISLETPIGDEEDSHLGDFIEDKNAVIPVDAAIQANLKETVTRVLASLTPREERVLRMRFGIGMNTDHTLEEVGQQFSVTRERIRQIEAKALRKLKHPSRSRKMRSFLDQ</sequence>
<evidence type="ECO:0000256" key="1">
    <source>
        <dbReference type="ARBA" id="ARBA00022490"/>
    </source>
</evidence>
<feature type="compositionally biased region" description="Acidic residues" evidence="7">
    <location>
        <begin position="220"/>
        <end position="238"/>
    </location>
</feature>
<dbReference type="Gene3D" id="1.10.601.10">
    <property type="entry name" value="RNA Polymerase Primary Sigma Factor"/>
    <property type="match status" value="1"/>
</dbReference>
<dbReference type="InterPro" id="IPR013325">
    <property type="entry name" value="RNA_pol_sigma_r2"/>
</dbReference>
<evidence type="ECO:0000313" key="11">
    <source>
        <dbReference type="Proteomes" id="UP001165383"/>
    </source>
</evidence>
<evidence type="ECO:0000256" key="5">
    <source>
        <dbReference type="ARBA" id="ARBA00023163"/>
    </source>
</evidence>
<dbReference type="InterPro" id="IPR007127">
    <property type="entry name" value="RNA_pol_sigma_70_r1_1"/>
</dbReference>
<dbReference type="InterPro" id="IPR000943">
    <property type="entry name" value="RNA_pol_sigma70"/>
</dbReference>
<dbReference type="InterPro" id="IPR050239">
    <property type="entry name" value="Sigma-70_RNA_pol_init_factors"/>
</dbReference>
<proteinExistence type="inferred from homology"/>
<dbReference type="Pfam" id="PF00140">
    <property type="entry name" value="Sigma70_r1_2"/>
    <property type="match status" value="1"/>
</dbReference>
<feature type="short sequence motif" description="Interaction with polymerase core subunit RpoC" evidence="6">
    <location>
        <begin position="465"/>
        <end position="468"/>
    </location>
</feature>
<dbReference type="PROSITE" id="PS00715">
    <property type="entry name" value="SIGMA70_1"/>
    <property type="match status" value="1"/>
</dbReference>
<dbReference type="SUPFAM" id="SSF88946">
    <property type="entry name" value="Sigma2 domain of RNA polymerase sigma factors"/>
    <property type="match status" value="1"/>
</dbReference>
<feature type="region of interest" description="Sigma-70 factor domain-4" evidence="6">
    <location>
        <begin position="609"/>
        <end position="662"/>
    </location>
</feature>
<dbReference type="Gene3D" id="1.10.10.10">
    <property type="entry name" value="Winged helix-like DNA-binding domain superfamily/Winged helix DNA-binding domain"/>
    <property type="match status" value="2"/>
</dbReference>
<dbReference type="NCBIfam" id="NF004208">
    <property type="entry name" value="PRK05658.1"/>
    <property type="match status" value="1"/>
</dbReference>
<accession>A0ABT0S733</accession>
<dbReference type="Pfam" id="PF04546">
    <property type="entry name" value="Sigma70_ner"/>
    <property type="match status" value="1"/>
</dbReference>
<protein>
    <recommendedName>
        <fullName evidence="6">RNA polymerase sigma factor RpoD</fullName>
    </recommendedName>
    <alternativeName>
        <fullName evidence="6">Sigma-70</fullName>
    </alternativeName>
</protein>
<evidence type="ECO:0000256" key="7">
    <source>
        <dbReference type="SAM" id="MobiDB-lite"/>
    </source>
</evidence>
<dbReference type="Pfam" id="PF04545">
    <property type="entry name" value="Sigma70_r4"/>
    <property type="match status" value="1"/>
</dbReference>
<feature type="compositionally biased region" description="Acidic residues" evidence="7">
    <location>
        <begin position="197"/>
        <end position="207"/>
    </location>
</feature>
<feature type="region of interest" description="Sigma-70 factor domain-2" evidence="6">
    <location>
        <begin position="441"/>
        <end position="511"/>
    </location>
</feature>
<dbReference type="SUPFAM" id="SSF88659">
    <property type="entry name" value="Sigma3 and sigma4 domains of RNA polymerase sigma factors"/>
    <property type="match status" value="2"/>
</dbReference>
<evidence type="ECO:0000259" key="8">
    <source>
        <dbReference type="PROSITE" id="PS00715"/>
    </source>
</evidence>
<dbReference type="InterPro" id="IPR012760">
    <property type="entry name" value="RNA_pol_sigma_RpoD_C"/>
</dbReference>
<comment type="similarity">
    <text evidence="6">Belongs to the sigma-70 factor family. RpoD/SigA subfamily.</text>
</comment>
<dbReference type="InterPro" id="IPR036388">
    <property type="entry name" value="WH-like_DNA-bd_sf"/>
</dbReference>
<dbReference type="Pfam" id="PF03979">
    <property type="entry name" value="Sigma70_r1_1"/>
    <property type="match status" value="1"/>
</dbReference>
<dbReference type="PANTHER" id="PTHR30603:SF60">
    <property type="entry name" value="RNA POLYMERASE SIGMA FACTOR RPOD"/>
    <property type="match status" value="1"/>
</dbReference>
<dbReference type="InterPro" id="IPR007631">
    <property type="entry name" value="RNA_pol_sigma_70_non-ess"/>
</dbReference>
<dbReference type="Gene3D" id="1.10.220.120">
    <property type="entry name" value="Sigma-70 factor, region 1.1"/>
    <property type="match status" value="1"/>
</dbReference>
<evidence type="ECO:0000256" key="6">
    <source>
        <dbReference type="HAMAP-Rule" id="MF_00963"/>
    </source>
</evidence>
<organism evidence="10 11">
    <name type="scientific">Sphingomonas brevis</name>
    <dbReference type="NCBI Taxonomy" id="2908206"/>
    <lineage>
        <taxon>Bacteria</taxon>
        <taxon>Pseudomonadati</taxon>
        <taxon>Pseudomonadota</taxon>
        <taxon>Alphaproteobacteria</taxon>
        <taxon>Sphingomonadales</taxon>
        <taxon>Sphingomonadaceae</taxon>
        <taxon>Sphingomonas</taxon>
    </lineage>
</organism>
<dbReference type="CDD" id="cd06171">
    <property type="entry name" value="Sigma70_r4"/>
    <property type="match status" value="1"/>
</dbReference>
<feature type="region of interest" description="Disordered" evidence="7">
    <location>
        <begin position="75"/>
        <end position="111"/>
    </location>
</feature>
<dbReference type="InterPro" id="IPR007624">
    <property type="entry name" value="RNA_pol_sigma70_r3"/>
</dbReference>
<dbReference type="PRINTS" id="PR00046">
    <property type="entry name" value="SIGMA70FCT"/>
</dbReference>
<feature type="DNA-binding region" description="H-T-H motif" evidence="6">
    <location>
        <begin position="635"/>
        <end position="654"/>
    </location>
</feature>
<feature type="domain" description="RNA polymerase sigma-70" evidence="9">
    <location>
        <begin position="634"/>
        <end position="660"/>
    </location>
</feature>
<comment type="subcellular location">
    <subcellularLocation>
        <location evidence="6">Cytoplasm</location>
    </subcellularLocation>
</comment>
<dbReference type="NCBIfam" id="TIGR02937">
    <property type="entry name" value="sigma70-ECF"/>
    <property type="match status" value="1"/>
</dbReference>
<dbReference type="PROSITE" id="PS00716">
    <property type="entry name" value="SIGMA70_2"/>
    <property type="match status" value="1"/>
</dbReference>
<keyword evidence="3 6" id="KW-0731">Sigma factor</keyword>
<dbReference type="EMBL" id="JAMGBB010000001">
    <property type="protein sequence ID" value="MCL6740213.1"/>
    <property type="molecule type" value="Genomic_DNA"/>
</dbReference>
<dbReference type="InterPro" id="IPR014284">
    <property type="entry name" value="RNA_pol_sigma-70_dom"/>
</dbReference>
<comment type="caution">
    <text evidence="10">The sequence shown here is derived from an EMBL/GenBank/DDBJ whole genome shotgun (WGS) entry which is preliminary data.</text>
</comment>